<dbReference type="SUPFAM" id="SSF52833">
    <property type="entry name" value="Thioredoxin-like"/>
    <property type="match status" value="1"/>
</dbReference>
<sequence>LPNVTLRFLIPDNPHSWVTSFDLLPVSISSLHSELSGRRTLLFGVPSPFAPECNDHLDSYLSAVPRLRQRGVNQVVCVSTADVFVLNAWRSARCSDYPTNQLIFASDGNGELCRRLDMAVDLTSEGMGASMRFRRFAMLIE</sequence>
<dbReference type="EMBL" id="KZ992424">
    <property type="protein sequence ID" value="RKP11174.1"/>
    <property type="molecule type" value="Genomic_DNA"/>
</dbReference>
<dbReference type="Gene3D" id="3.40.30.10">
    <property type="entry name" value="Glutaredoxin"/>
    <property type="match status" value="1"/>
</dbReference>
<feature type="non-terminal residue" evidence="8">
    <location>
        <position position="1"/>
    </location>
</feature>
<evidence type="ECO:0000313" key="9">
    <source>
        <dbReference type="Proteomes" id="UP000271241"/>
    </source>
</evidence>
<proteinExistence type="inferred from homology"/>
<keyword evidence="3" id="KW-0049">Antioxidant</keyword>
<feature type="domain" description="Redoxin" evidence="7">
    <location>
        <begin position="31"/>
        <end position="141"/>
    </location>
</feature>
<dbReference type="InterPro" id="IPR037944">
    <property type="entry name" value="PRX5-like"/>
</dbReference>
<evidence type="ECO:0000256" key="6">
    <source>
        <dbReference type="PIRSR" id="PIRSR637944-1"/>
    </source>
</evidence>
<evidence type="ECO:0000256" key="2">
    <source>
        <dbReference type="ARBA" id="ARBA00022559"/>
    </source>
</evidence>
<feature type="non-terminal residue" evidence="8">
    <location>
        <position position="141"/>
    </location>
</feature>
<keyword evidence="2" id="KW-0575">Peroxidase</keyword>
<evidence type="ECO:0000256" key="3">
    <source>
        <dbReference type="ARBA" id="ARBA00022862"/>
    </source>
</evidence>
<evidence type="ECO:0000256" key="4">
    <source>
        <dbReference type="ARBA" id="ARBA00023002"/>
    </source>
</evidence>
<dbReference type="GO" id="GO:0042744">
    <property type="term" value="P:hydrogen peroxide catabolic process"/>
    <property type="evidence" value="ECO:0007669"/>
    <property type="project" value="TreeGrafter"/>
</dbReference>
<dbReference type="GO" id="GO:0045454">
    <property type="term" value="P:cell redox homeostasis"/>
    <property type="evidence" value="ECO:0007669"/>
    <property type="project" value="TreeGrafter"/>
</dbReference>
<keyword evidence="5" id="KW-0676">Redox-active center</keyword>
<dbReference type="AlphaFoldDB" id="A0A4P9XXW5"/>
<organism evidence="8 9">
    <name type="scientific">Thamnocephalis sphaerospora</name>
    <dbReference type="NCBI Taxonomy" id="78915"/>
    <lineage>
        <taxon>Eukaryota</taxon>
        <taxon>Fungi</taxon>
        <taxon>Fungi incertae sedis</taxon>
        <taxon>Zoopagomycota</taxon>
        <taxon>Zoopagomycotina</taxon>
        <taxon>Zoopagomycetes</taxon>
        <taxon>Zoopagales</taxon>
        <taxon>Sigmoideomycetaceae</taxon>
        <taxon>Thamnocephalis</taxon>
    </lineage>
</organism>
<accession>A0A4P9XXW5</accession>
<name>A0A4P9XXW5_9FUNG</name>
<keyword evidence="9" id="KW-1185">Reference proteome</keyword>
<dbReference type="PANTHER" id="PTHR10430:SF16">
    <property type="entry name" value="PEROXIREDOXIN-5, MITOCHONDRIAL"/>
    <property type="match status" value="1"/>
</dbReference>
<protein>
    <recommendedName>
        <fullName evidence="7">Redoxin domain-containing protein</fullName>
    </recommendedName>
</protein>
<dbReference type="InterPro" id="IPR036249">
    <property type="entry name" value="Thioredoxin-like_sf"/>
</dbReference>
<dbReference type="InterPro" id="IPR013740">
    <property type="entry name" value="Redoxin"/>
</dbReference>
<dbReference type="STRING" id="78915.A0A4P9XXW5"/>
<evidence type="ECO:0000259" key="7">
    <source>
        <dbReference type="Pfam" id="PF08534"/>
    </source>
</evidence>
<dbReference type="GO" id="GO:0008379">
    <property type="term" value="F:thioredoxin peroxidase activity"/>
    <property type="evidence" value="ECO:0007669"/>
    <property type="project" value="InterPro"/>
</dbReference>
<dbReference type="GO" id="GO:0034599">
    <property type="term" value="P:cellular response to oxidative stress"/>
    <property type="evidence" value="ECO:0007669"/>
    <property type="project" value="InterPro"/>
</dbReference>
<evidence type="ECO:0000256" key="5">
    <source>
        <dbReference type="ARBA" id="ARBA00023284"/>
    </source>
</evidence>
<evidence type="ECO:0000256" key="1">
    <source>
        <dbReference type="ARBA" id="ARBA00010505"/>
    </source>
</evidence>
<dbReference type="Pfam" id="PF08534">
    <property type="entry name" value="Redoxin"/>
    <property type="match status" value="1"/>
</dbReference>
<keyword evidence="4" id="KW-0560">Oxidoreductase</keyword>
<dbReference type="GO" id="GO:0005737">
    <property type="term" value="C:cytoplasm"/>
    <property type="evidence" value="ECO:0007669"/>
    <property type="project" value="TreeGrafter"/>
</dbReference>
<dbReference type="PANTHER" id="PTHR10430">
    <property type="entry name" value="PEROXIREDOXIN"/>
    <property type="match status" value="1"/>
</dbReference>
<evidence type="ECO:0000313" key="8">
    <source>
        <dbReference type="EMBL" id="RKP11174.1"/>
    </source>
</evidence>
<comment type="similarity">
    <text evidence="1">Belongs to the peroxiredoxin family. Prx5 subfamily.</text>
</comment>
<reference evidence="9" key="1">
    <citation type="journal article" date="2018" name="Nat. Microbiol.">
        <title>Leveraging single-cell genomics to expand the fungal tree of life.</title>
        <authorList>
            <person name="Ahrendt S.R."/>
            <person name="Quandt C.A."/>
            <person name="Ciobanu D."/>
            <person name="Clum A."/>
            <person name="Salamov A."/>
            <person name="Andreopoulos B."/>
            <person name="Cheng J.F."/>
            <person name="Woyke T."/>
            <person name="Pelin A."/>
            <person name="Henrissat B."/>
            <person name="Reynolds N.K."/>
            <person name="Benny G.L."/>
            <person name="Smith M.E."/>
            <person name="James T.Y."/>
            <person name="Grigoriev I.V."/>
        </authorList>
    </citation>
    <scope>NUCLEOTIDE SEQUENCE [LARGE SCALE GENOMIC DNA]</scope>
    <source>
        <strain evidence="9">RSA 1356</strain>
    </source>
</reference>
<feature type="active site" description="Cysteine sulfenic acid (-SOH) intermediate" evidence="6">
    <location>
        <position position="53"/>
    </location>
</feature>
<dbReference type="Proteomes" id="UP000271241">
    <property type="component" value="Unassembled WGS sequence"/>
</dbReference>
<gene>
    <name evidence="8" type="ORF">THASP1DRAFT_11107</name>
</gene>
<dbReference type="OrthoDB" id="195498at2759"/>